<gene>
    <name evidence="1" type="ORF">KQI88_04755</name>
</gene>
<proteinExistence type="predicted"/>
<evidence type="ECO:0000313" key="2">
    <source>
        <dbReference type="Proteomes" id="UP000779508"/>
    </source>
</evidence>
<dbReference type="RefSeq" id="WP_216415175.1">
    <property type="nucleotide sequence ID" value="NZ_JAHLQK010000001.1"/>
</dbReference>
<dbReference type="EMBL" id="JAHLQK010000001">
    <property type="protein sequence ID" value="MBU5675719.1"/>
    <property type="molecule type" value="Genomic_DNA"/>
</dbReference>
<organism evidence="1 2">
    <name type="scientific">Alkaliphilus flagellatus</name>
    <dbReference type="NCBI Taxonomy" id="2841507"/>
    <lineage>
        <taxon>Bacteria</taxon>
        <taxon>Bacillati</taxon>
        <taxon>Bacillota</taxon>
        <taxon>Clostridia</taxon>
        <taxon>Peptostreptococcales</taxon>
        <taxon>Natronincolaceae</taxon>
        <taxon>Alkaliphilus</taxon>
    </lineage>
</organism>
<sequence length="67" mass="8200">MPNTKKRPKKVIRPEELINFSWGGTTQEWEEQADQIMHVLQDQLDNQESDEELQNKIEYGLRWNYWH</sequence>
<name>A0ABS6G070_9FIRM</name>
<keyword evidence="2" id="KW-1185">Reference proteome</keyword>
<accession>A0ABS6G070</accession>
<dbReference type="Proteomes" id="UP000779508">
    <property type="component" value="Unassembled WGS sequence"/>
</dbReference>
<protein>
    <submittedName>
        <fullName evidence="1">Uncharacterized protein</fullName>
    </submittedName>
</protein>
<reference evidence="1 2" key="1">
    <citation type="submission" date="2021-06" db="EMBL/GenBank/DDBJ databases">
        <authorList>
            <person name="Sun Q."/>
            <person name="Li D."/>
        </authorList>
    </citation>
    <scope>NUCLEOTIDE SEQUENCE [LARGE SCALE GENOMIC DNA]</scope>
    <source>
        <strain evidence="1 2">MSJ-5</strain>
    </source>
</reference>
<evidence type="ECO:0000313" key="1">
    <source>
        <dbReference type="EMBL" id="MBU5675719.1"/>
    </source>
</evidence>
<comment type="caution">
    <text evidence="1">The sequence shown here is derived from an EMBL/GenBank/DDBJ whole genome shotgun (WGS) entry which is preliminary data.</text>
</comment>